<protein>
    <submittedName>
        <fullName evidence="2">Rib/alpha-like domain-containing protein</fullName>
    </submittedName>
</protein>
<proteinExistence type="predicted"/>
<accession>A0AAW5YW47</accession>
<dbReference type="InterPro" id="IPR059115">
    <property type="entry name" value="Rib"/>
</dbReference>
<dbReference type="Proteomes" id="UP001210502">
    <property type="component" value="Unassembled WGS sequence"/>
</dbReference>
<dbReference type="RefSeq" id="WP_074028257.1">
    <property type="nucleotide sequence ID" value="NZ_RIHK01000038.1"/>
</dbReference>
<gene>
    <name evidence="2" type="ORF">PF586_06650</name>
</gene>
<evidence type="ECO:0000313" key="3">
    <source>
        <dbReference type="Proteomes" id="UP001210502"/>
    </source>
</evidence>
<dbReference type="EMBL" id="JAQIEY010000018">
    <property type="protein sequence ID" value="MDA3768136.1"/>
    <property type="molecule type" value="Genomic_DNA"/>
</dbReference>
<evidence type="ECO:0000313" key="2">
    <source>
        <dbReference type="EMBL" id="MDA3768136.1"/>
    </source>
</evidence>
<evidence type="ECO:0000259" key="1">
    <source>
        <dbReference type="Pfam" id="PF08428"/>
    </source>
</evidence>
<comment type="caution">
    <text evidence="2">The sequence shown here is derived from an EMBL/GenBank/DDBJ whole genome shotgun (WGS) entry which is preliminary data.</text>
</comment>
<dbReference type="AlphaFoldDB" id="A0AAW5YW47"/>
<feature type="domain" description="Rib" evidence="1">
    <location>
        <begin position="2"/>
        <end position="55"/>
    </location>
</feature>
<name>A0AAW5YW47_9LACO</name>
<dbReference type="Pfam" id="PF08428">
    <property type="entry name" value="Rib"/>
    <property type="match status" value="1"/>
</dbReference>
<reference evidence="2" key="1">
    <citation type="submission" date="2023-01" db="EMBL/GenBank/DDBJ databases">
        <title>Sequencing of the bacterial strains from artisanal fermented milk Matsoni.</title>
        <authorList>
            <person name="Rozman V."/>
            <person name="Accetto T."/>
            <person name="Bogovic Matijasic B."/>
        </authorList>
    </citation>
    <scope>NUCLEOTIDE SEQUENCE</scope>
    <source>
        <strain evidence="2">Lbl333</strain>
    </source>
</reference>
<organism evidence="2 3">
    <name type="scientific">Lactobacillus delbrueckii</name>
    <dbReference type="NCBI Taxonomy" id="1584"/>
    <lineage>
        <taxon>Bacteria</taxon>
        <taxon>Bacillati</taxon>
        <taxon>Bacillota</taxon>
        <taxon>Bacilli</taxon>
        <taxon>Lactobacillales</taxon>
        <taxon>Lactobacillaceae</taxon>
        <taxon>Lactobacillus</taxon>
    </lineage>
</organism>
<sequence>MAQELVKNAKSLPANMVYEFVPEPNFAKAGTYKTWIRLLYPDNSMETSQEVTVSVYDHTWKAKKTVKKHKKLIRRARRPSA</sequence>